<accession>X1LTV9</accession>
<keyword evidence="1" id="KW-0472">Membrane</keyword>
<name>X1LTV9_9ZZZZ</name>
<feature type="transmembrane region" description="Helical" evidence="1">
    <location>
        <begin position="12"/>
        <end position="35"/>
    </location>
</feature>
<sequence length="58" mass="7098">MINYTIAEFLGIFLIAIPLFFYVTILIIRGLFWLIEDFFKDDTENILHIFHYKDKRKK</sequence>
<evidence type="ECO:0000313" key="2">
    <source>
        <dbReference type="EMBL" id="GAI05850.1"/>
    </source>
</evidence>
<organism evidence="2">
    <name type="scientific">marine sediment metagenome</name>
    <dbReference type="NCBI Taxonomy" id="412755"/>
    <lineage>
        <taxon>unclassified sequences</taxon>
        <taxon>metagenomes</taxon>
        <taxon>ecological metagenomes</taxon>
    </lineage>
</organism>
<gene>
    <name evidence="2" type="ORF">S06H3_21455</name>
</gene>
<dbReference type="AlphaFoldDB" id="X1LTV9"/>
<keyword evidence="1" id="KW-1133">Transmembrane helix</keyword>
<keyword evidence="1" id="KW-0812">Transmembrane</keyword>
<reference evidence="2" key="1">
    <citation type="journal article" date="2014" name="Front. Microbiol.">
        <title>High frequency of phylogenetically diverse reductive dehalogenase-homologous genes in deep subseafloor sedimentary metagenomes.</title>
        <authorList>
            <person name="Kawai M."/>
            <person name="Futagami T."/>
            <person name="Toyoda A."/>
            <person name="Takaki Y."/>
            <person name="Nishi S."/>
            <person name="Hori S."/>
            <person name="Arai W."/>
            <person name="Tsubouchi T."/>
            <person name="Morono Y."/>
            <person name="Uchiyama I."/>
            <person name="Ito T."/>
            <person name="Fujiyama A."/>
            <person name="Inagaki F."/>
            <person name="Takami H."/>
        </authorList>
    </citation>
    <scope>NUCLEOTIDE SEQUENCE</scope>
    <source>
        <strain evidence="2">Expedition CK06-06</strain>
    </source>
</reference>
<proteinExistence type="predicted"/>
<dbReference type="EMBL" id="BARV01011271">
    <property type="protein sequence ID" value="GAI05850.1"/>
    <property type="molecule type" value="Genomic_DNA"/>
</dbReference>
<comment type="caution">
    <text evidence="2">The sequence shown here is derived from an EMBL/GenBank/DDBJ whole genome shotgun (WGS) entry which is preliminary data.</text>
</comment>
<evidence type="ECO:0000256" key="1">
    <source>
        <dbReference type="SAM" id="Phobius"/>
    </source>
</evidence>
<protein>
    <submittedName>
        <fullName evidence="2">Uncharacterized protein</fullName>
    </submittedName>
</protein>